<comment type="caution">
    <text evidence="1">The sequence shown here is derived from an EMBL/GenBank/DDBJ whole genome shotgun (WGS) entry which is preliminary data.</text>
</comment>
<evidence type="ECO:0000313" key="1">
    <source>
        <dbReference type="EMBL" id="TQN49165.1"/>
    </source>
</evidence>
<reference evidence="1 2" key="1">
    <citation type="submission" date="2019-03" db="EMBL/GenBank/DDBJ databases">
        <title>New insights into Acidothiobacillus thiooxidans sulfur metabolism through coupled gene expression, solution geochemistry, microscopy and spectroscopy analyses.</title>
        <authorList>
            <person name="Camacho D."/>
            <person name="Frazao R."/>
            <person name="Fouillen A."/>
            <person name="Nanci A."/>
            <person name="Lang B.F."/>
            <person name="Apte S.C."/>
            <person name="Baron C."/>
            <person name="Warren L.A."/>
        </authorList>
    </citation>
    <scope>NUCLEOTIDE SEQUENCE [LARGE SCALE GENOMIC DNA]</scope>
    <source>
        <strain evidence="1 2">ATCC 19377</strain>
    </source>
</reference>
<name>A0A543PYL4_ACITH</name>
<organism evidence="1 2">
    <name type="scientific">Acidithiobacillus thiooxidans ATCC 19377</name>
    <dbReference type="NCBI Taxonomy" id="637390"/>
    <lineage>
        <taxon>Bacteria</taxon>
        <taxon>Pseudomonadati</taxon>
        <taxon>Pseudomonadota</taxon>
        <taxon>Acidithiobacillia</taxon>
        <taxon>Acidithiobacillales</taxon>
        <taxon>Acidithiobacillaceae</taxon>
        <taxon>Acidithiobacillus</taxon>
    </lineage>
</organism>
<proteinExistence type="predicted"/>
<dbReference type="AlphaFoldDB" id="A0A543PYL4"/>
<accession>A0A543PYL4</accession>
<gene>
    <name evidence="1" type="ORF">DLNHIDIE_03521</name>
</gene>
<dbReference type="EMBL" id="SZUV01000012">
    <property type="protein sequence ID" value="TQN49165.1"/>
    <property type="molecule type" value="Genomic_DNA"/>
</dbReference>
<sequence length="56" mass="6296">MERQIRTFKITHGQIGFIDRPGIHQAPRNSSVLGCPAMVQVLKELCGSFLGIEMKR</sequence>
<dbReference type="Proteomes" id="UP000315403">
    <property type="component" value="Unassembled WGS sequence"/>
</dbReference>
<evidence type="ECO:0000313" key="2">
    <source>
        <dbReference type="Proteomes" id="UP000315403"/>
    </source>
</evidence>
<protein>
    <submittedName>
        <fullName evidence="1">Uncharacterized protein</fullName>
    </submittedName>
</protein>